<dbReference type="Pfam" id="PF13534">
    <property type="entry name" value="Fer4_17"/>
    <property type="match status" value="1"/>
</dbReference>
<evidence type="ECO:0000256" key="2">
    <source>
        <dbReference type="ARBA" id="ARBA00023004"/>
    </source>
</evidence>
<dbReference type="PROSITE" id="PS51379">
    <property type="entry name" value="4FE4S_FER_2"/>
    <property type="match status" value="1"/>
</dbReference>
<dbReference type="PROSITE" id="PS00198">
    <property type="entry name" value="4FE4S_FER_1"/>
    <property type="match status" value="1"/>
</dbReference>
<dbReference type="Pfam" id="PF00248">
    <property type="entry name" value="Aldo_ket_red"/>
    <property type="match status" value="1"/>
</dbReference>
<dbReference type="Gene3D" id="3.20.20.100">
    <property type="entry name" value="NADP-dependent oxidoreductase domain"/>
    <property type="match status" value="1"/>
</dbReference>
<organism evidence="5 6">
    <name type="scientific">Candidatus Scybalocola faecigallinarum</name>
    <dbReference type="NCBI Taxonomy" id="2840941"/>
    <lineage>
        <taxon>Bacteria</taxon>
        <taxon>Bacillati</taxon>
        <taxon>Bacillota</taxon>
        <taxon>Clostridia</taxon>
        <taxon>Lachnospirales</taxon>
        <taxon>Lachnospiraceae</taxon>
        <taxon>Lachnospiraceae incertae sedis</taxon>
        <taxon>Candidatus Scybalocola (ex Gilroy et al. 2021)</taxon>
    </lineage>
</organism>
<dbReference type="SUPFAM" id="SSF46548">
    <property type="entry name" value="alpha-helical ferredoxin"/>
    <property type="match status" value="1"/>
</dbReference>
<keyword evidence="3" id="KW-0411">Iron-sulfur</keyword>
<evidence type="ECO:0000313" key="5">
    <source>
        <dbReference type="EMBL" id="HIS48236.1"/>
    </source>
</evidence>
<dbReference type="AlphaFoldDB" id="A0A9D1F640"/>
<dbReference type="InterPro" id="IPR036812">
    <property type="entry name" value="NAD(P)_OxRdtase_dom_sf"/>
</dbReference>
<keyword evidence="1" id="KW-0479">Metal-binding</keyword>
<comment type="caution">
    <text evidence="5">The sequence shown here is derived from an EMBL/GenBank/DDBJ whole genome shotgun (WGS) entry which is preliminary data.</text>
</comment>
<dbReference type="SUPFAM" id="SSF51430">
    <property type="entry name" value="NAD(P)-linked oxidoreductase"/>
    <property type="match status" value="1"/>
</dbReference>
<keyword evidence="2" id="KW-0408">Iron</keyword>
<protein>
    <submittedName>
        <fullName evidence="5">Aldo/keto reductase</fullName>
    </submittedName>
</protein>
<feature type="domain" description="4Fe-4S ferredoxin-type" evidence="4">
    <location>
        <begin position="343"/>
        <end position="372"/>
    </location>
</feature>
<dbReference type="Proteomes" id="UP000823927">
    <property type="component" value="Unassembled WGS sequence"/>
</dbReference>
<dbReference type="GO" id="GO:0046872">
    <property type="term" value="F:metal ion binding"/>
    <property type="evidence" value="ECO:0007669"/>
    <property type="project" value="UniProtKB-KW"/>
</dbReference>
<name>A0A9D1F640_9FIRM</name>
<dbReference type="InterPro" id="IPR017900">
    <property type="entry name" value="4Fe4S_Fe_S_CS"/>
</dbReference>
<sequence length="380" mass="42070">MKYRELGKTGLSVSEIGLGAEWLERHNTREVKEIIDHCEAAGINILDCWMSEPNVRSNIGAAIAGKRDRWIIQGHIGSTWQNGQYVRTRQLDKVDVAFKDLLTRLGTDYIDLGMIHFVDEVKEFHQIMDGEFLEYVCQLKKDGVIRHIGMSTHNPAVAKLAAQSGVVEMILFSINPAFDLLPASENIDDYFKEQYDESLRGINPEREELYKICEQNQVGITVMKGYAGGRLFSAQTSPFGVALTPVQCIHYVLTRPAVASIMAGYDSVAHVDAAVAYETATDEEKDYASVLAKAPLHAYFGQCTYCGHCAPCPAGIDIAMVNKLYDLAVMQDEVPATLRAHYEQLSANAKDCVGCKGCETRCPFGVPVASRMEKTAKLFA</sequence>
<dbReference type="PANTHER" id="PTHR43312:SF1">
    <property type="entry name" value="NADP-DEPENDENT OXIDOREDUCTASE DOMAIN-CONTAINING PROTEIN"/>
    <property type="match status" value="1"/>
</dbReference>
<accession>A0A9D1F640</accession>
<dbReference type="PANTHER" id="PTHR43312">
    <property type="entry name" value="D-THREO-ALDOSE 1-DEHYDROGENASE"/>
    <property type="match status" value="1"/>
</dbReference>
<dbReference type="InterPro" id="IPR023210">
    <property type="entry name" value="NADP_OxRdtase_dom"/>
</dbReference>
<reference evidence="5" key="2">
    <citation type="journal article" date="2021" name="PeerJ">
        <title>Extensive microbial diversity within the chicken gut microbiome revealed by metagenomics and culture.</title>
        <authorList>
            <person name="Gilroy R."/>
            <person name="Ravi A."/>
            <person name="Getino M."/>
            <person name="Pursley I."/>
            <person name="Horton D.L."/>
            <person name="Alikhan N.F."/>
            <person name="Baker D."/>
            <person name="Gharbi K."/>
            <person name="Hall N."/>
            <person name="Watson M."/>
            <person name="Adriaenssens E.M."/>
            <person name="Foster-Nyarko E."/>
            <person name="Jarju S."/>
            <person name="Secka A."/>
            <person name="Antonio M."/>
            <person name="Oren A."/>
            <person name="Chaudhuri R.R."/>
            <person name="La Ragione R."/>
            <person name="Hildebrand F."/>
            <person name="Pallen M.J."/>
        </authorList>
    </citation>
    <scope>NUCLEOTIDE SEQUENCE</scope>
    <source>
        <strain evidence="5">CHK178-757</strain>
    </source>
</reference>
<dbReference type="GO" id="GO:0051536">
    <property type="term" value="F:iron-sulfur cluster binding"/>
    <property type="evidence" value="ECO:0007669"/>
    <property type="project" value="UniProtKB-KW"/>
</dbReference>
<evidence type="ECO:0000256" key="1">
    <source>
        <dbReference type="ARBA" id="ARBA00022723"/>
    </source>
</evidence>
<dbReference type="CDD" id="cd19100">
    <property type="entry name" value="AKR_unchar"/>
    <property type="match status" value="1"/>
</dbReference>
<dbReference type="InterPro" id="IPR053135">
    <property type="entry name" value="AKR2_Oxidoreductase"/>
</dbReference>
<proteinExistence type="predicted"/>
<evidence type="ECO:0000313" key="6">
    <source>
        <dbReference type="Proteomes" id="UP000823927"/>
    </source>
</evidence>
<gene>
    <name evidence="5" type="ORF">IAB46_11915</name>
</gene>
<dbReference type="InterPro" id="IPR017896">
    <property type="entry name" value="4Fe4S_Fe-S-bd"/>
</dbReference>
<reference evidence="5" key="1">
    <citation type="submission" date="2020-10" db="EMBL/GenBank/DDBJ databases">
        <authorList>
            <person name="Gilroy R."/>
        </authorList>
    </citation>
    <scope>NUCLEOTIDE SEQUENCE</scope>
    <source>
        <strain evidence="5">CHK178-757</strain>
    </source>
</reference>
<evidence type="ECO:0000256" key="3">
    <source>
        <dbReference type="ARBA" id="ARBA00023014"/>
    </source>
</evidence>
<evidence type="ECO:0000259" key="4">
    <source>
        <dbReference type="PROSITE" id="PS51379"/>
    </source>
</evidence>
<dbReference type="EMBL" id="DVIT01000048">
    <property type="protein sequence ID" value="HIS48236.1"/>
    <property type="molecule type" value="Genomic_DNA"/>
</dbReference>